<dbReference type="RefSeq" id="WP_152609097.1">
    <property type="nucleotide sequence ID" value="NZ_CAXKXZ010000030.1"/>
</dbReference>
<proteinExistence type="predicted"/>
<dbReference type="AlphaFoldDB" id="A0A068Z0H9"/>
<protein>
    <submittedName>
        <fullName evidence="1">Uncharacterized protein</fullName>
    </submittedName>
</protein>
<sequence>MTFDWRVISEFAQKSCENVNLYSSPDSEYLIVNFSKSISGYGGYLFSAKKTLITMADSPGRKSLMPLKMSLPLSIPGGGFIWRVIIPHPVIISHESIWPRQHPLGSQ</sequence>
<dbReference type="Proteomes" id="UP000042738">
    <property type="component" value="Chromosome"/>
</dbReference>
<gene>
    <name evidence="1" type="ORF">SYMBAF_09010</name>
</gene>
<name>A0A068Z0H9_9GAMM</name>
<dbReference type="GeneID" id="93736633"/>
<dbReference type="STRING" id="138074.SYMBAF_20175"/>
<organism evidence="1 2">
    <name type="scientific">Serratia symbiotica</name>
    <dbReference type="NCBI Taxonomy" id="138074"/>
    <lineage>
        <taxon>Bacteria</taxon>
        <taxon>Pseudomonadati</taxon>
        <taxon>Pseudomonadota</taxon>
        <taxon>Gammaproteobacteria</taxon>
        <taxon>Enterobacterales</taxon>
        <taxon>Yersiniaceae</taxon>
        <taxon>Serratia</taxon>
    </lineage>
</organism>
<evidence type="ECO:0000313" key="1">
    <source>
        <dbReference type="EMBL" id="QLH63035.1"/>
    </source>
</evidence>
<reference evidence="1 2" key="1">
    <citation type="journal article" date="2014" name="Genome Announc.">
        <title>Whole-Genome Sequence of Serratia symbiotica Strain CWBI-2.3T, a Free-Living Symbiont of the Black Bean Aphid Aphis fabae.</title>
        <authorList>
            <person name="Foray V."/>
            <person name="Grigorescu A.S."/>
            <person name="Sabri A."/>
            <person name="Haubruge E."/>
            <person name="Lognay G."/>
            <person name="Francis F."/>
            <person name="Fauconnier M.L."/>
            <person name="Hance T."/>
            <person name="Thonart P."/>
        </authorList>
    </citation>
    <scope>NUCLEOTIDE SEQUENCE [LARGE SCALE GENOMIC DNA]</scope>
    <source>
        <strain evidence="1">CWBI-2.3</strain>
    </source>
</reference>
<accession>A0A068Z0H9</accession>
<dbReference type="EMBL" id="CP050855">
    <property type="protein sequence ID" value="QLH63035.1"/>
    <property type="molecule type" value="Genomic_DNA"/>
</dbReference>
<evidence type="ECO:0000313" key="2">
    <source>
        <dbReference type="Proteomes" id="UP000042738"/>
    </source>
</evidence>